<keyword evidence="12" id="KW-0966">Cell projection</keyword>
<comment type="function">
    <text evidence="1">Microtubule-binding protein that localizes to the microtubular manchette of elongating spermatids.</text>
</comment>
<gene>
    <name evidence="15" type="primary">CCDC181</name>
</gene>
<evidence type="ECO:0000256" key="10">
    <source>
        <dbReference type="ARBA" id="ARBA00023069"/>
    </source>
</evidence>
<keyword evidence="16" id="KW-1185">Reference proteome</keyword>
<evidence type="ECO:0000313" key="15">
    <source>
        <dbReference type="Ensembl" id="ENSDCDP00010036865.1"/>
    </source>
</evidence>
<keyword evidence="8" id="KW-0282">Flagellum</keyword>
<sequence length="529" mass="61914">MRRSKIVRCEVEIFLRIRRSSFRQRGEMTHKTQEEYEDDFEKDLDWLISEEEKSEDQDHEYEDIETQIDKELEEEEETLKRSDDRTHEEPENTSEEDEDRWPTPMEPVLEPDSDLISPSPLAPEGELDEEKKYILEKIEQANRQLQTQEAPDLTRRRRLQFKDTLVDLVVPALDNGSESGLSMVQADCDSPSPLSGAELNEDVSGRMLNLKITDHDNGSATDTIREGQAGSGKEGRVLVEKDGKFDFVSLKEVESHGLLPPLSSCASDNPHASLRQNSFSHIKSPSPSLRSNSSSTQFTGTETLFMPKPPPKSRNRPNSAVHSHRVPARPGTNRRVQSASSAPSQATFTLTPQQKEHLLRLQQRREKMAREEELRKREEEDQKKQENELAFKAWLMKKREQQQEERRVQRAQEMERMSCNKEFCDPNEAYKVWLQRKHEQQLKEKHLQDMKKLELESGFYFHNREECEKAFKMWLRRKRAEKRAEKLAARERSRRLVLEERRNRRMQDLLCTVNEAKTFRFSDAYGSCL</sequence>
<name>A0AAY4CUD9_9TELE</name>
<evidence type="ECO:0000256" key="3">
    <source>
        <dbReference type="ARBA" id="ARBA00004245"/>
    </source>
</evidence>
<dbReference type="GO" id="GO:0008017">
    <property type="term" value="F:microtubule binding"/>
    <property type="evidence" value="ECO:0007669"/>
    <property type="project" value="InterPro"/>
</dbReference>
<keyword evidence="6" id="KW-0963">Cytoplasm</keyword>
<evidence type="ECO:0000256" key="5">
    <source>
        <dbReference type="ARBA" id="ARBA00022306"/>
    </source>
</evidence>
<dbReference type="AlphaFoldDB" id="A0AAY4CUD9"/>
<feature type="compositionally biased region" description="Basic and acidic residues" evidence="14">
    <location>
        <begin position="354"/>
        <end position="385"/>
    </location>
</feature>
<feature type="compositionally biased region" description="Low complexity" evidence="14">
    <location>
        <begin position="284"/>
        <end position="295"/>
    </location>
</feature>
<feature type="compositionally biased region" description="Basic and acidic residues" evidence="14">
    <location>
        <begin position="78"/>
        <end position="90"/>
    </location>
</feature>
<keyword evidence="9" id="KW-0175">Coiled coil</keyword>
<evidence type="ECO:0000256" key="13">
    <source>
        <dbReference type="ARBA" id="ARBA00047162"/>
    </source>
</evidence>
<dbReference type="GO" id="GO:0031514">
    <property type="term" value="C:motile cilium"/>
    <property type="evidence" value="ECO:0007669"/>
    <property type="project" value="UniProtKB-SubCell"/>
</dbReference>
<evidence type="ECO:0000256" key="6">
    <source>
        <dbReference type="ARBA" id="ARBA00022490"/>
    </source>
</evidence>
<comment type="subunit">
    <text evidence="13">Homodimer. Interacts with HOOK1. Interacts with HOOK2. Interacts with HOOK3.</text>
</comment>
<dbReference type="InterPro" id="IPR026687">
    <property type="entry name" value="CCDC181"/>
</dbReference>
<evidence type="ECO:0000256" key="2">
    <source>
        <dbReference type="ARBA" id="ARBA00004230"/>
    </source>
</evidence>
<keyword evidence="11" id="KW-0206">Cytoskeleton</keyword>
<reference evidence="15" key="2">
    <citation type="submission" date="2025-08" db="UniProtKB">
        <authorList>
            <consortium name="Ensembl"/>
        </authorList>
    </citation>
    <scope>IDENTIFICATION</scope>
</reference>
<dbReference type="PANTHER" id="PTHR14320">
    <property type="entry name" value="COILED-COIL DOMAIN-CONTAINING PROTEIN 181"/>
    <property type="match status" value="1"/>
</dbReference>
<evidence type="ECO:0000256" key="14">
    <source>
        <dbReference type="SAM" id="MobiDB-lite"/>
    </source>
</evidence>
<accession>A0AAY4CUD9</accession>
<dbReference type="PANTHER" id="PTHR14320:SF2">
    <property type="entry name" value="COILED-COIL DOMAIN-CONTAINING PROTEIN 181"/>
    <property type="match status" value="1"/>
</dbReference>
<evidence type="ECO:0000256" key="4">
    <source>
        <dbReference type="ARBA" id="ARBA00005737"/>
    </source>
</evidence>
<dbReference type="Ensembl" id="ENSDCDT00010046352.1">
    <property type="protein sequence ID" value="ENSDCDP00010036865.1"/>
    <property type="gene ID" value="ENSDCDG00010024093.1"/>
</dbReference>
<evidence type="ECO:0000256" key="7">
    <source>
        <dbReference type="ARBA" id="ARBA00022701"/>
    </source>
</evidence>
<evidence type="ECO:0000313" key="16">
    <source>
        <dbReference type="Proteomes" id="UP000694580"/>
    </source>
</evidence>
<evidence type="ECO:0000256" key="1">
    <source>
        <dbReference type="ARBA" id="ARBA00002213"/>
    </source>
</evidence>
<comment type="similarity">
    <text evidence="4">Belongs to the CCDC181 family.</text>
</comment>
<comment type="subcellular location">
    <subcellularLocation>
        <location evidence="2">Cell projection</location>
        <location evidence="2">Cilium</location>
        <location evidence="2">Flagellum</location>
    </subcellularLocation>
    <subcellularLocation>
        <location evidence="3">Cytoplasm</location>
        <location evidence="3">Cytoskeleton</location>
    </subcellularLocation>
</comment>
<evidence type="ECO:0000256" key="11">
    <source>
        <dbReference type="ARBA" id="ARBA00023212"/>
    </source>
</evidence>
<dbReference type="GeneTree" id="ENSGT00390000018244"/>
<reference evidence="15 16" key="1">
    <citation type="submission" date="2020-06" db="EMBL/GenBank/DDBJ databases">
        <authorList>
            <consortium name="Wellcome Sanger Institute Data Sharing"/>
        </authorList>
    </citation>
    <scope>NUCLEOTIDE SEQUENCE [LARGE SCALE GENOMIC DNA]</scope>
</reference>
<dbReference type="GO" id="GO:0005874">
    <property type="term" value="C:microtubule"/>
    <property type="evidence" value="ECO:0007669"/>
    <property type="project" value="UniProtKB-KW"/>
</dbReference>
<feature type="compositionally biased region" description="Polar residues" evidence="14">
    <location>
        <begin position="334"/>
        <end position="353"/>
    </location>
</feature>
<organism evidence="15 16">
    <name type="scientific">Denticeps clupeoides</name>
    <name type="common">denticle herring</name>
    <dbReference type="NCBI Taxonomy" id="299321"/>
    <lineage>
        <taxon>Eukaryota</taxon>
        <taxon>Metazoa</taxon>
        <taxon>Chordata</taxon>
        <taxon>Craniata</taxon>
        <taxon>Vertebrata</taxon>
        <taxon>Euteleostomi</taxon>
        <taxon>Actinopterygii</taxon>
        <taxon>Neopterygii</taxon>
        <taxon>Teleostei</taxon>
        <taxon>Clupei</taxon>
        <taxon>Clupeiformes</taxon>
        <taxon>Denticipitoidei</taxon>
        <taxon>Denticipitidae</taxon>
        <taxon>Denticeps</taxon>
    </lineage>
</organism>
<feature type="compositionally biased region" description="Basic and acidic residues" evidence="14">
    <location>
        <begin position="24"/>
        <end position="34"/>
    </location>
</feature>
<feature type="region of interest" description="Disordered" evidence="14">
    <location>
        <begin position="277"/>
        <end position="385"/>
    </location>
</feature>
<keyword evidence="7" id="KW-0493">Microtubule</keyword>
<feature type="compositionally biased region" description="Acidic residues" evidence="14">
    <location>
        <begin position="35"/>
        <end position="77"/>
    </location>
</feature>
<dbReference type="Proteomes" id="UP000694580">
    <property type="component" value="Chromosome 13"/>
</dbReference>
<evidence type="ECO:0000256" key="8">
    <source>
        <dbReference type="ARBA" id="ARBA00022846"/>
    </source>
</evidence>
<protein>
    <recommendedName>
        <fullName evidence="5">Coiled-coil domain-containing protein 181</fullName>
    </recommendedName>
</protein>
<evidence type="ECO:0000256" key="12">
    <source>
        <dbReference type="ARBA" id="ARBA00023273"/>
    </source>
</evidence>
<feature type="region of interest" description="Disordered" evidence="14">
    <location>
        <begin position="24"/>
        <end position="127"/>
    </location>
</feature>
<proteinExistence type="inferred from homology"/>
<evidence type="ECO:0000256" key="9">
    <source>
        <dbReference type="ARBA" id="ARBA00023054"/>
    </source>
</evidence>
<reference evidence="15" key="3">
    <citation type="submission" date="2025-09" db="UniProtKB">
        <authorList>
            <consortium name="Ensembl"/>
        </authorList>
    </citation>
    <scope>IDENTIFICATION</scope>
</reference>
<keyword evidence="10" id="KW-0969">Cilium</keyword>
<feature type="region of interest" description="Disordered" evidence="14">
    <location>
        <begin position="213"/>
        <end position="234"/>
    </location>
</feature>